<keyword evidence="1" id="KW-0472">Membrane</keyword>
<feature type="transmembrane region" description="Helical" evidence="1">
    <location>
        <begin position="71"/>
        <end position="92"/>
    </location>
</feature>
<protein>
    <submittedName>
        <fullName evidence="2">Uncharacterized protein</fullName>
    </submittedName>
</protein>
<keyword evidence="1" id="KW-0812">Transmembrane</keyword>
<keyword evidence="1" id="KW-1133">Transmembrane helix</keyword>
<comment type="caution">
    <text evidence="2">The sequence shown here is derived from an EMBL/GenBank/DDBJ whole genome shotgun (WGS) entry which is preliminary data.</text>
</comment>
<gene>
    <name evidence="2" type="ORF">LARSCL_LOCUS7833</name>
</gene>
<dbReference type="EMBL" id="CAXIEN010000081">
    <property type="protein sequence ID" value="CAL1274994.1"/>
    <property type="molecule type" value="Genomic_DNA"/>
</dbReference>
<name>A0AAV1ZUB9_9ARAC</name>
<proteinExistence type="predicted"/>
<keyword evidence="3" id="KW-1185">Reference proteome</keyword>
<accession>A0AAV1ZUB9</accession>
<feature type="transmembrane region" description="Helical" evidence="1">
    <location>
        <begin position="21"/>
        <end position="39"/>
    </location>
</feature>
<evidence type="ECO:0000256" key="1">
    <source>
        <dbReference type="SAM" id="Phobius"/>
    </source>
</evidence>
<dbReference type="AlphaFoldDB" id="A0AAV1ZUB9"/>
<evidence type="ECO:0000313" key="3">
    <source>
        <dbReference type="Proteomes" id="UP001497382"/>
    </source>
</evidence>
<organism evidence="2 3">
    <name type="scientific">Larinioides sclopetarius</name>
    <dbReference type="NCBI Taxonomy" id="280406"/>
    <lineage>
        <taxon>Eukaryota</taxon>
        <taxon>Metazoa</taxon>
        <taxon>Ecdysozoa</taxon>
        <taxon>Arthropoda</taxon>
        <taxon>Chelicerata</taxon>
        <taxon>Arachnida</taxon>
        <taxon>Araneae</taxon>
        <taxon>Araneomorphae</taxon>
        <taxon>Entelegynae</taxon>
        <taxon>Araneoidea</taxon>
        <taxon>Araneidae</taxon>
        <taxon>Larinioides</taxon>
    </lineage>
</organism>
<evidence type="ECO:0000313" key="2">
    <source>
        <dbReference type="EMBL" id="CAL1274994.1"/>
    </source>
</evidence>
<reference evidence="2 3" key="1">
    <citation type="submission" date="2024-04" db="EMBL/GenBank/DDBJ databases">
        <authorList>
            <person name="Rising A."/>
            <person name="Reimegard J."/>
            <person name="Sonavane S."/>
            <person name="Akerstrom W."/>
            <person name="Nylinder S."/>
            <person name="Hedman E."/>
            <person name="Kallberg Y."/>
        </authorList>
    </citation>
    <scope>NUCLEOTIDE SEQUENCE [LARGE SCALE GENOMIC DNA]</scope>
</reference>
<dbReference type="Proteomes" id="UP001497382">
    <property type="component" value="Unassembled WGS sequence"/>
</dbReference>
<sequence>MEESAKNHGKRRKQIKSPIDSVFNFLGVFILQLLDVASGEPRGIAVFSGGRGGHVAATSDQWGVLSTPTKVLIGVFCLIIAILVGIGLYRFCKWCHKPPA</sequence>